<evidence type="ECO:0000313" key="3">
    <source>
        <dbReference type="Proteomes" id="UP000502136"/>
    </source>
</evidence>
<evidence type="ECO:0000313" key="2">
    <source>
        <dbReference type="EMBL" id="QJC50768.1"/>
    </source>
</evidence>
<organism evidence="2 3">
    <name type="scientific">Paenibacillus albicereus</name>
    <dbReference type="NCBI Taxonomy" id="2726185"/>
    <lineage>
        <taxon>Bacteria</taxon>
        <taxon>Bacillati</taxon>
        <taxon>Bacillota</taxon>
        <taxon>Bacilli</taxon>
        <taxon>Bacillales</taxon>
        <taxon>Paenibacillaceae</taxon>
        <taxon>Paenibacillus</taxon>
    </lineage>
</organism>
<proteinExistence type="predicted"/>
<dbReference type="KEGG" id="palr:HGI30_03770"/>
<accession>A0A6H2GUE1</accession>
<reference evidence="2 3" key="1">
    <citation type="submission" date="2020-04" db="EMBL/GenBank/DDBJ databases">
        <title>Novel Paenibacillus strain UniB2 isolated from commercial digestive syrup.</title>
        <authorList>
            <person name="Thorat V."/>
            <person name="Kirdat K."/>
            <person name="Tiwarekar B."/>
            <person name="Yadav A."/>
        </authorList>
    </citation>
    <scope>NUCLEOTIDE SEQUENCE [LARGE SCALE GENOMIC DNA]</scope>
    <source>
        <strain evidence="2 3">UniB2</strain>
    </source>
</reference>
<keyword evidence="1" id="KW-0472">Membrane</keyword>
<feature type="transmembrane region" description="Helical" evidence="1">
    <location>
        <begin position="69"/>
        <end position="87"/>
    </location>
</feature>
<keyword evidence="3" id="KW-1185">Reference proteome</keyword>
<protein>
    <submittedName>
        <fullName evidence="2">Uncharacterized protein</fullName>
    </submittedName>
</protein>
<dbReference type="EMBL" id="CP051428">
    <property type="protein sequence ID" value="QJC50768.1"/>
    <property type="molecule type" value="Genomic_DNA"/>
</dbReference>
<keyword evidence="1" id="KW-0812">Transmembrane</keyword>
<name>A0A6H2GUE1_9BACL</name>
<dbReference type="RefSeq" id="WP_168906423.1">
    <property type="nucleotide sequence ID" value="NZ_CP051428.1"/>
</dbReference>
<dbReference type="Proteomes" id="UP000502136">
    <property type="component" value="Chromosome"/>
</dbReference>
<sequence>MNKRLALTSGLILVYLLACWMVDLNSSTTVMRASGRSHHIEYEFFYNTYSFYRDGYDTYTAVILKYDRIYLLCISIVFLAINIFKRLRNEKK</sequence>
<keyword evidence="1" id="KW-1133">Transmembrane helix</keyword>
<dbReference type="AlphaFoldDB" id="A0A6H2GUE1"/>
<gene>
    <name evidence="2" type="ORF">HGI30_03770</name>
</gene>
<evidence type="ECO:0000256" key="1">
    <source>
        <dbReference type="SAM" id="Phobius"/>
    </source>
</evidence>